<evidence type="ECO:0000259" key="6">
    <source>
        <dbReference type="Pfam" id="PF04542"/>
    </source>
</evidence>
<evidence type="ECO:0008006" key="10">
    <source>
        <dbReference type="Google" id="ProtNLM"/>
    </source>
</evidence>
<dbReference type="InterPro" id="IPR036388">
    <property type="entry name" value="WH-like_DNA-bd_sf"/>
</dbReference>
<feature type="domain" description="RNA polymerase sigma factor 70 region 4 type 2" evidence="7">
    <location>
        <begin position="155"/>
        <end position="205"/>
    </location>
</feature>
<dbReference type="Pfam" id="PF08281">
    <property type="entry name" value="Sigma70_r4_2"/>
    <property type="match status" value="1"/>
</dbReference>
<accession>A0A1L9QSK3</accession>
<proteinExistence type="inferred from homology"/>
<feature type="domain" description="RNA polymerase sigma-70 region 2" evidence="6">
    <location>
        <begin position="49"/>
        <end position="116"/>
    </location>
</feature>
<evidence type="ECO:0000256" key="2">
    <source>
        <dbReference type="ARBA" id="ARBA00023015"/>
    </source>
</evidence>
<dbReference type="CDD" id="cd06171">
    <property type="entry name" value="Sigma70_r4"/>
    <property type="match status" value="1"/>
</dbReference>
<name>A0A1L9QSK3_9CYAN</name>
<sequence length="273" mass="31203">MYAKASEIGSDNPVQLRRKKRDLLTGKSRQDRNAVRGFDDIVSQFWQLWQEMHDPLYRCCLKLMNYNSTDAEDALSQAMLKAREKVLKYVGKIHNLKAWLMQVTRNLCIDIIRKRSGEAAGVDSLEWVGERENGGPTSAVDTPEKVLENEEKAMVIREAIASLPERLRHTFILHFYQQLSHTEIAEVQGITYENVCKRISLARKILKEKLSSYFLGTDGEVSQKNSRAIKSTNTQTKYTYVDFRTTDLTLVRSHLDSPLAGFSRKFPAVVGKS</sequence>
<dbReference type="InterPro" id="IPR039425">
    <property type="entry name" value="RNA_pol_sigma-70-like"/>
</dbReference>
<dbReference type="InterPro" id="IPR007627">
    <property type="entry name" value="RNA_pol_sigma70_r2"/>
</dbReference>
<dbReference type="AlphaFoldDB" id="A0A1L9QSK3"/>
<dbReference type="EMBL" id="MLAW01000014">
    <property type="protein sequence ID" value="OJJ25643.1"/>
    <property type="molecule type" value="Genomic_DNA"/>
</dbReference>
<dbReference type="GO" id="GO:0003677">
    <property type="term" value="F:DNA binding"/>
    <property type="evidence" value="ECO:0007669"/>
    <property type="project" value="UniProtKB-KW"/>
</dbReference>
<dbReference type="PANTHER" id="PTHR43133:SF8">
    <property type="entry name" value="RNA POLYMERASE SIGMA FACTOR HI_1459-RELATED"/>
    <property type="match status" value="1"/>
</dbReference>
<keyword evidence="4" id="KW-0238">DNA-binding</keyword>
<dbReference type="InterPro" id="IPR013249">
    <property type="entry name" value="RNA_pol_sigma70_r4_t2"/>
</dbReference>
<dbReference type="STRING" id="1925591.BI308_09960"/>
<gene>
    <name evidence="8" type="ORF">BI308_09960</name>
</gene>
<dbReference type="SUPFAM" id="SSF88659">
    <property type="entry name" value="Sigma3 and sigma4 domains of RNA polymerase sigma factors"/>
    <property type="match status" value="1"/>
</dbReference>
<dbReference type="Gene3D" id="1.10.1740.10">
    <property type="match status" value="1"/>
</dbReference>
<evidence type="ECO:0000313" key="9">
    <source>
        <dbReference type="Proteomes" id="UP000183940"/>
    </source>
</evidence>
<dbReference type="GO" id="GO:0006352">
    <property type="term" value="P:DNA-templated transcription initiation"/>
    <property type="evidence" value="ECO:0007669"/>
    <property type="project" value="InterPro"/>
</dbReference>
<dbReference type="PANTHER" id="PTHR43133">
    <property type="entry name" value="RNA POLYMERASE ECF-TYPE SIGMA FACTO"/>
    <property type="match status" value="1"/>
</dbReference>
<dbReference type="Gene3D" id="1.10.10.10">
    <property type="entry name" value="Winged helix-like DNA-binding domain superfamily/Winged helix DNA-binding domain"/>
    <property type="match status" value="1"/>
</dbReference>
<evidence type="ECO:0000313" key="8">
    <source>
        <dbReference type="EMBL" id="OJJ25643.1"/>
    </source>
</evidence>
<evidence type="ECO:0000259" key="7">
    <source>
        <dbReference type="Pfam" id="PF08281"/>
    </source>
</evidence>
<dbReference type="GO" id="GO:0016987">
    <property type="term" value="F:sigma factor activity"/>
    <property type="evidence" value="ECO:0007669"/>
    <property type="project" value="UniProtKB-KW"/>
</dbReference>
<keyword evidence="5" id="KW-0804">Transcription</keyword>
<keyword evidence="2" id="KW-0805">Transcription regulation</keyword>
<protein>
    <recommendedName>
        <fullName evidence="10">Sigma-70 family RNA polymerase sigma factor</fullName>
    </recommendedName>
</protein>
<evidence type="ECO:0000256" key="4">
    <source>
        <dbReference type="ARBA" id="ARBA00023125"/>
    </source>
</evidence>
<evidence type="ECO:0000256" key="1">
    <source>
        <dbReference type="ARBA" id="ARBA00010641"/>
    </source>
</evidence>
<dbReference type="Pfam" id="PF04542">
    <property type="entry name" value="Sigma70_r2"/>
    <property type="match status" value="1"/>
</dbReference>
<keyword evidence="3" id="KW-0731">Sigma factor</keyword>
<comment type="caution">
    <text evidence="8">The sequence shown here is derived from an EMBL/GenBank/DDBJ whole genome shotgun (WGS) entry which is preliminary data.</text>
</comment>
<dbReference type="SUPFAM" id="SSF88946">
    <property type="entry name" value="Sigma2 domain of RNA polymerase sigma factors"/>
    <property type="match status" value="1"/>
</dbReference>
<keyword evidence="9" id="KW-1185">Reference proteome</keyword>
<dbReference type="InterPro" id="IPR013324">
    <property type="entry name" value="RNA_pol_sigma_r3/r4-like"/>
</dbReference>
<dbReference type="InterPro" id="IPR013325">
    <property type="entry name" value="RNA_pol_sigma_r2"/>
</dbReference>
<reference evidence="8" key="1">
    <citation type="submission" date="2016-10" db="EMBL/GenBank/DDBJ databases">
        <title>CRISPR-Cas defence system in Roseofilum reptotaenium: evidence of a bacteriophage-cyanobacterium arms race in the coral black band disease.</title>
        <authorList>
            <person name="Buerger P."/>
            <person name="Wood-Charlson E.M."/>
            <person name="Weynberg K.D."/>
            <person name="Willis B."/>
            <person name="Van Oppen M.J."/>
        </authorList>
    </citation>
    <scope>NUCLEOTIDE SEQUENCE [LARGE SCALE GENOMIC DNA]</scope>
    <source>
        <strain evidence="8">AO1-A</strain>
    </source>
</reference>
<dbReference type="NCBIfam" id="TIGR02937">
    <property type="entry name" value="sigma70-ECF"/>
    <property type="match status" value="1"/>
</dbReference>
<organism evidence="8 9">
    <name type="scientific">Roseofilum reptotaenium AO1-A</name>
    <dbReference type="NCBI Taxonomy" id="1925591"/>
    <lineage>
        <taxon>Bacteria</taxon>
        <taxon>Bacillati</taxon>
        <taxon>Cyanobacteriota</taxon>
        <taxon>Cyanophyceae</taxon>
        <taxon>Desertifilales</taxon>
        <taxon>Desertifilaceae</taxon>
        <taxon>Roseofilum</taxon>
    </lineage>
</organism>
<dbReference type="InterPro" id="IPR014284">
    <property type="entry name" value="RNA_pol_sigma-70_dom"/>
</dbReference>
<comment type="similarity">
    <text evidence="1">Belongs to the sigma-70 factor family. ECF subfamily.</text>
</comment>
<evidence type="ECO:0000256" key="5">
    <source>
        <dbReference type="ARBA" id="ARBA00023163"/>
    </source>
</evidence>
<evidence type="ECO:0000256" key="3">
    <source>
        <dbReference type="ARBA" id="ARBA00023082"/>
    </source>
</evidence>
<dbReference type="Proteomes" id="UP000183940">
    <property type="component" value="Unassembled WGS sequence"/>
</dbReference>